<dbReference type="PANTHER" id="PTHR46577">
    <property type="entry name" value="HTH-TYPE TRANSCRIPTIONAL REGULATORY PROTEIN GABR"/>
    <property type="match status" value="1"/>
</dbReference>
<evidence type="ECO:0000256" key="1">
    <source>
        <dbReference type="ARBA" id="ARBA00005384"/>
    </source>
</evidence>
<dbReference type="CDD" id="cd07377">
    <property type="entry name" value="WHTH_GntR"/>
    <property type="match status" value="1"/>
</dbReference>
<evidence type="ECO:0000256" key="5">
    <source>
        <dbReference type="ARBA" id="ARBA00023163"/>
    </source>
</evidence>
<dbReference type="GO" id="GO:0003677">
    <property type="term" value="F:DNA binding"/>
    <property type="evidence" value="ECO:0007669"/>
    <property type="project" value="UniProtKB-KW"/>
</dbReference>
<evidence type="ECO:0000313" key="7">
    <source>
        <dbReference type="EMBL" id="CTQ64922.1"/>
    </source>
</evidence>
<proteinExistence type="inferred from homology"/>
<dbReference type="CDD" id="cd00609">
    <property type="entry name" value="AAT_like"/>
    <property type="match status" value="1"/>
</dbReference>
<dbReference type="InterPro" id="IPR036390">
    <property type="entry name" value="WH_DNA-bd_sf"/>
</dbReference>
<dbReference type="InterPro" id="IPR000524">
    <property type="entry name" value="Tscrpt_reg_HTH_GntR"/>
</dbReference>
<dbReference type="InterPro" id="IPR036388">
    <property type="entry name" value="WH-like_DNA-bd_sf"/>
</dbReference>
<dbReference type="PROSITE" id="PS50949">
    <property type="entry name" value="HTH_GNTR"/>
    <property type="match status" value="1"/>
</dbReference>
<dbReference type="Gene3D" id="1.10.10.10">
    <property type="entry name" value="Winged helix-like DNA-binding domain superfamily/Winged helix DNA-binding domain"/>
    <property type="match status" value="1"/>
</dbReference>
<dbReference type="PANTHER" id="PTHR46577:SF1">
    <property type="entry name" value="HTH-TYPE TRANSCRIPTIONAL REGULATORY PROTEIN GABR"/>
    <property type="match status" value="1"/>
</dbReference>
<dbReference type="InterPro" id="IPR015424">
    <property type="entry name" value="PyrdxlP-dep_Trfase"/>
</dbReference>
<evidence type="ECO:0000256" key="2">
    <source>
        <dbReference type="ARBA" id="ARBA00022898"/>
    </source>
</evidence>
<evidence type="ECO:0000256" key="3">
    <source>
        <dbReference type="ARBA" id="ARBA00023015"/>
    </source>
</evidence>
<comment type="similarity">
    <text evidence="1">In the C-terminal section; belongs to the class-I pyridoxal-phosphate-dependent aminotransferase family.</text>
</comment>
<dbReference type="SUPFAM" id="SSF46785">
    <property type="entry name" value="Winged helix' DNA-binding domain"/>
    <property type="match status" value="1"/>
</dbReference>
<organism evidence="7 8">
    <name type="scientific">Roseibium alexandrii</name>
    <dbReference type="NCBI Taxonomy" id="388408"/>
    <lineage>
        <taxon>Bacteria</taxon>
        <taxon>Pseudomonadati</taxon>
        <taxon>Pseudomonadota</taxon>
        <taxon>Alphaproteobacteria</taxon>
        <taxon>Hyphomicrobiales</taxon>
        <taxon>Stappiaceae</taxon>
        <taxon>Roseibium</taxon>
    </lineage>
</organism>
<evidence type="ECO:0000259" key="6">
    <source>
        <dbReference type="PROSITE" id="PS50949"/>
    </source>
</evidence>
<dbReference type="SMART" id="SM00345">
    <property type="entry name" value="HTH_GNTR"/>
    <property type="match status" value="1"/>
</dbReference>
<dbReference type="GO" id="GO:0030170">
    <property type="term" value="F:pyridoxal phosphate binding"/>
    <property type="evidence" value="ECO:0007669"/>
    <property type="project" value="InterPro"/>
</dbReference>
<evidence type="ECO:0000313" key="8">
    <source>
        <dbReference type="Proteomes" id="UP000053235"/>
    </source>
</evidence>
<keyword evidence="5" id="KW-0804">Transcription</keyword>
<dbReference type="Proteomes" id="UP000053235">
    <property type="component" value="Unassembled WGS sequence"/>
</dbReference>
<dbReference type="InterPro" id="IPR004839">
    <property type="entry name" value="Aminotransferase_I/II_large"/>
</dbReference>
<dbReference type="EMBL" id="CXWD01000002">
    <property type="protein sequence ID" value="CTQ64922.1"/>
    <property type="molecule type" value="Genomic_DNA"/>
</dbReference>
<dbReference type="SUPFAM" id="SSF53383">
    <property type="entry name" value="PLP-dependent transferases"/>
    <property type="match status" value="1"/>
</dbReference>
<keyword evidence="4" id="KW-0238">DNA-binding</keyword>
<feature type="domain" description="HTH gntR-type" evidence="6">
    <location>
        <begin position="13"/>
        <end position="81"/>
    </location>
</feature>
<dbReference type="STRING" id="388408.LAX5112_00447"/>
<dbReference type="RefSeq" id="WP_055670407.1">
    <property type="nucleotide sequence ID" value="NZ_CXWD01000002.1"/>
</dbReference>
<protein>
    <submittedName>
        <fullName evidence="7">Putative HTH-type transcriptional regulator YjiR</fullName>
    </submittedName>
</protein>
<accession>A0A0M6ZRN1</accession>
<keyword evidence="3" id="KW-0805">Transcription regulation</keyword>
<sequence length="462" mass="50843">MTIWNALPKNLDRPAYRSLADWISAAIKRGDLADGEKLPPHRHLSYKLAISVQTVSRAYDLLIRRGLVKGEVGRGTYVNARPVETSPPYLPHLIGDQLVDFSNLKPVTGRLHMDCMRRALSGLSSDISESALLSFRPATTLRPYLPAAVSWLEQCGLSCSSDQIIMTNGSSSAMAIALMTAFDGNEVIATDAVCHYPLFRMSQYMNFNLAGLPVDEEGILPAALDEMCRQRSVKTLFLLPNGLGPLALTMGLQRREQLVALARKYDLLIIENDAWGPLQPRRLPPIVALAPERTFYFTSFTKCLLPGLRHGYLIAPEAFASAASNRHLVMDWIATPFMAELAARWIEDGTAEELLSWQKTALKRRNALAHELLAGMPFNSSPNGLHIWLPLPDGWGEDSFIEAARQKGIVVAPGSAFALPEATVAPGVRICLGNMVEEQFIFGMQQLALLCHSKPEGNVFAL</sequence>
<evidence type="ECO:0000256" key="4">
    <source>
        <dbReference type="ARBA" id="ARBA00023125"/>
    </source>
</evidence>
<gene>
    <name evidence="7" type="primary">yjiR_1</name>
    <name evidence="7" type="ORF">LAX5112_00447</name>
</gene>
<keyword evidence="2" id="KW-0663">Pyridoxal phosphate</keyword>
<dbReference type="InterPro" id="IPR015421">
    <property type="entry name" value="PyrdxlP-dep_Trfase_major"/>
</dbReference>
<dbReference type="InterPro" id="IPR051446">
    <property type="entry name" value="HTH_trans_reg/aminotransferase"/>
</dbReference>
<dbReference type="OrthoDB" id="9794015at2"/>
<dbReference type="Pfam" id="PF00392">
    <property type="entry name" value="GntR"/>
    <property type="match status" value="1"/>
</dbReference>
<name>A0A0M6ZRN1_9HYPH</name>
<dbReference type="Gene3D" id="3.40.640.10">
    <property type="entry name" value="Type I PLP-dependent aspartate aminotransferase-like (Major domain)"/>
    <property type="match status" value="1"/>
</dbReference>
<reference evidence="8" key="1">
    <citation type="submission" date="2015-07" db="EMBL/GenBank/DDBJ databases">
        <authorList>
            <person name="Rodrigo-Torres Lidia"/>
            <person name="Arahal R.David."/>
        </authorList>
    </citation>
    <scope>NUCLEOTIDE SEQUENCE [LARGE SCALE GENOMIC DNA]</scope>
    <source>
        <strain evidence="8">CECT 5112</strain>
    </source>
</reference>
<dbReference type="AlphaFoldDB" id="A0A0M6ZRN1"/>
<dbReference type="GO" id="GO:0003700">
    <property type="term" value="F:DNA-binding transcription factor activity"/>
    <property type="evidence" value="ECO:0007669"/>
    <property type="project" value="InterPro"/>
</dbReference>
<dbReference type="Pfam" id="PF00155">
    <property type="entry name" value="Aminotran_1_2"/>
    <property type="match status" value="1"/>
</dbReference>
<keyword evidence="8" id="KW-1185">Reference proteome</keyword>